<evidence type="ECO:0000256" key="1">
    <source>
        <dbReference type="SAM" id="MobiDB-lite"/>
    </source>
</evidence>
<organism evidence="2 4">
    <name type="scientific">Paenibacillus melissococcoides</name>
    <dbReference type="NCBI Taxonomy" id="2912268"/>
    <lineage>
        <taxon>Bacteria</taxon>
        <taxon>Bacillati</taxon>
        <taxon>Bacillota</taxon>
        <taxon>Bacilli</taxon>
        <taxon>Bacillales</taxon>
        <taxon>Paenibacillaceae</taxon>
        <taxon>Paenibacillus</taxon>
    </lineage>
</organism>
<accession>A0ABM9G6M4</accession>
<evidence type="ECO:0000313" key="2">
    <source>
        <dbReference type="EMBL" id="CAH8246859.1"/>
    </source>
</evidence>
<evidence type="ECO:0000313" key="4">
    <source>
        <dbReference type="Proteomes" id="UP001154322"/>
    </source>
</evidence>
<protein>
    <submittedName>
        <fullName evidence="2">Uncharacterized protein</fullName>
    </submittedName>
</protein>
<dbReference type="EMBL" id="CALYLO010000014">
    <property type="protein sequence ID" value="CAH8249019.1"/>
    <property type="molecule type" value="Genomic_DNA"/>
</dbReference>
<reference evidence="2" key="1">
    <citation type="submission" date="2022-06" db="EMBL/GenBank/DDBJ databases">
        <authorList>
            <person name="Dietemann V."/>
            <person name="Ory F."/>
            <person name="Dainat B."/>
            <person name="Oberhansli S."/>
        </authorList>
    </citation>
    <scope>NUCLEOTIDE SEQUENCE</scope>
    <source>
        <strain evidence="2">Ena-SAMPLE-TAB-26-04-2022-14:26:32:270-5432</strain>
    </source>
</reference>
<feature type="region of interest" description="Disordered" evidence="1">
    <location>
        <begin position="49"/>
        <end position="72"/>
    </location>
</feature>
<comment type="caution">
    <text evidence="2">The sequence shown here is derived from an EMBL/GenBank/DDBJ whole genome shotgun (WGS) entry which is preliminary data.</text>
</comment>
<keyword evidence="4" id="KW-1185">Reference proteome</keyword>
<feature type="compositionally biased region" description="Gly residues" evidence="1">
    <location>
        <begin position="63"/>
        <end position="72"/>
    </location>
</feature>
<evidence type="ECO:0000313" key="3">
    <source>
        <dbReference type="EMBL" id="CAH8249019.1"/>
    </source>
</evidence>
<name>A0ABM9G6M4_9BACL</name>
<dbReference type="Proteomes" id="UP001154322">
    <property type="component" value="Unassembled WGS sequence"/>
</dbReference>
<dbReference type="RefSeq" id="WP_213429991.1">
    <property type="nucleotide sequence ID" value="NZ_AP031286.1"/>
</dbReference>
<sequence length="72" mass="7521">MKYKDDLANGYVNGYYVGKALGAKTPDALGEKTDDGYDNIRKTERFGTVLPDAANPGVPEPLNGGGTEGGAE</sequence>
<gene>
    <name evidence="2" type="ORF">WJ0W_004091</name>
    <name evidence="3" type="ORF">WJ0W_006206</name>
</gene>
<dbReference type="EMBL" id="CALYLO010000005">
    <property type="protein sequence ID" value="CAH8246859.1"/>
    <property type="molecule type" value="Genomic_DNA"/>
</dbReference>
<proteinExistence type="predicted"/>